<dbReference type="EMBL" id="BARW01034660">
    <property type="protein sequence ID" value="GAJ08738.1"/>
    <property type="molecule type" value="Genomic_DNA"/>
</dbReference>
<gene>
    <name evidence="1" type="ORF">S12H4_54252</name>
</gene>
<protein>
    <submittedName>
        <fullName evidence="1">Uncharacterized protein</fullName>
    </submittedName>
</protein>
<comment type="caution">
    <text evidence="1">The sequence shown here is derived from an EMBL/GenBank/DDBJ whole genome shotgun (WGS) entry which is preliminary data.</text>
</comment>
<dbReference type="AlphaFoldDB" id="X1TTR8"/>
<organism evidence="1">
    <name type="scientific">marine sediment metagenome</name>
    <dbReference type="NCBI Taxonomy" id="412755"/>
    <lineage>
        <taxon>unclassified sequences</taxon>
        <taxon>metagenomes</taxon>
        <taxon>ecological metagenomes</taxon>
    </lineage>
</organism>
<evidence type="ECO:0000313" key="1">
    <source>
        <dbReference type="EMBL" id="GAJ08738.1"/>
    </source>
</evidence>
<proteinExistence type="predicted"/>
<sequence>LFLTAANYRTWKNREDAPTIDELFAFVQKYPRFKDILHEASYCEIEEWRIEDAILNKKHEQNEKSIKSENIKTLTDDLEKIRSGEEIGALNFLAKHYFGIWIDSNRDISPKDRLVEATNPVIALAALEGFSTILSKSGIPSPEQIAALKLKSRQYLIGLPVLVGMDTVADLSIGKILSLPDETLKAALVFHHSYFPGHERSWVPYLINTRPILASEALESFWRPLFKKR</sequence>
<reference evidence="1" key="1">
    <citation type="journal article" date="2014" name="Front. Microbiol.">
        <title>High frequency of phylogenetically diverse reductive dehalogenase-homologous genes in deep subseafloor sedimentary metagenomes.</title>
        <authorList>
            <person name="Kawai M."/>
            <person name="Futagami T."/>
            <person name="Toyoda A."/>
            <person name="Takaki Y."/>
            <person name="Nishi S."/>
            <person name="Hori S."/>
            <person name="Arai W."/>
            <person name="Tsubouchi T."/>
            <person name="Morono Y."/>
            <person name="Uchiyama I."/>
            <person name="Ito T."/>
            <person name="Fujiyama A."/>
            <person name="Inagaki F."/>
            <person name="Takami H."/>
        </authorList>
    </citation>
    <scope>NUCLEOTIDE SEQUENCE</scope>
    <source>
        <strain evidence="1">Expedition CK06-06</strain>
    </source>
</reference>
<accession>X1TTR8</accession>
<name>X1TTR8_9ZZZZ</name>
<feature type="non-terminal residue" evidence="1">
    <location>
        <position position="229"/>
    </location>
</feature>
<feature type="non-terminal residue" evidence="1">
    <location>
        <position position="1"/>
    </location>
</feature>